<feature type="compositionally biased region" description="Polar residues" evidence="1">
    <location>
        <begin position="86"/>
        <end position="111"/>
    </location>
</feature>
<name>A0A136IIW3_9PEZI</name>
<feature type="region of interest" description="Disordered" evidence="1">
    <location>
        <begin position="28"/>
        <end position="73"/>
    </location>
</feature>
<feature type="region of interest" description="Disordered" evidence="1">
    <location>
        <begin position="86"/>
        <end position="122"/>
    </location>
</feature>
<dbReference type="InterPro" id="IPR011333">
    <property type="entry name" value="SKP1/BTB/POZ_sf"/>
</dbReference>
<keyword evidence="3" id="KW-1185">Reference proteome</keyword>
<protein>
    <recommendedName>
        <fullName evidence="4">BTB domain-containing protein</fullName>
    </recommendedName>
</protein>
<dbReference type="Gene3D" id="3.30.710.10">
    <property type="entry name" value="Potassium Channel Kv1.1, Chain A"/>
    <property type="match status" value="1"/>
</dbReference>
<reference evidence="3" key="1">
    <citation type="submission" date="2016-02" db="EMBL/GenBank/DDBJ databases">
        <title>Draft genome sequence of Microdochium bolleyi, a fungal endophyte of beachgrass.</title>
        <authorList>
            <consortium name="DOE Joint Genome Institute"/>
            <person name="David A.S."/>
            <person name="May G."/>
            <person name="Haridas S."/>
            <person name="Lim J."/>
            <person name="Wang M."/>
            <person name="Labutti K."/>
            <person name="Lipzen A."/>
            <person name="Barry K."/>
            <person name="Grigoriev I.V."/>
        </authorList>
    </citation>
    <scope>NUCLEOTIDE SEQUENCE [LARGE SCALE GENOMIC DNA]</scope>
    <source>
        <strain evidence="3">J235TASD1</strain>
    </source>
</reference>
<dbReference type="InParanoid" id="A0A136IIW3"/>
<organism evidence="2 3">
    <name type="scientific">Microdochium bolleyi</name>
    <dbReference type="NCBI Taxonomy" id="196109"/>
    <lineage>
        <taxon>Eukaryota</taxon>
        <taxon>Fungi</taxon>
        <taxon>Dikarya</taxon>
        <taxon>Ascomycota</taxon>
        <taxon>Pezizomycotina</taxon>
        <taxon>Sordariomycetes</taxon>
        <taxon>Xylariomycetidae</taxon>
        <taxon>Xylariales</taxon>
        <taxon>Microdochiaceae</taxon>
        <taxon>Microdochium</taxon>
    </lineage>
</organism>
<dbReference type="EMBL" id="KQ964312">
    <property type="protein sequence ID" value="KXJ84910.1"/>
    <property type="molecule type" value="Genomic_DNA"/>
</dbReference>
<evidence type="ECO:0000256" key="1">
    <source>
        <dbReference type="SAM" id="MobiDB-lite"/>
    </source>
</evidence>
<gene>
    <name evidence="2" type="ORF">Micbo1qcDRAFT_199005</name>
</gene>
<proteinExistence type="predicted"/>
<dbReference type="SUPFAM" id="SSF54695">
    <property type="entry name" value="POZ domain"/>
    <property type="match status" value="1"/>
</dbReference>
<evidence type="ECO:0000313" key="2">
    <source>
        <dbReference type="EMBL" id="KXJ84910.1"/>
    </source>
</evidence>
<accession>A0A136IIW3</accession>
<dbReference type="STRING" id="196109.A0A136IIW3"/>
<feature type="compositionally biased region" description="Low complexity" evidence="1">
    <location>
        <begin position="35"/>
        <end position="48"/>
    </location>
</feature>
<sequence>MEEPIIVFDVEGDLVLSLHNPDAPFAVWREDGHKQPSAQQSARSSSPRSRLEESKKKKKKKMRKQEAGTDHVSAVPLVDDAMCSTSLQRTTQPSSVVTDFSDSPNLRNLDSQPIEPEHTKLEPQKPIVKLRLSSKHLSLASPYFRKLLSCGWLETKDLKVEAADWDRQALIVLMSIIHGRNKDVPLHVDIELLSKIAVLVDYYQCFEAVLFIAAKWLETLRWEVPSTAGRDLVLWVLASWTYQDPNLFETVTRTAIKTSKYEFSPLGLPIPQIIVDRRGHQHSQEGSA</sequence>
<dbReference type="AlphaFoldDB" id="A0A136IIW3"/>
<evidence type="ECO:0000313" key="3">
    <source>
        <dbReference type="Proteomes" id="UP000070501"/>
    </source>
</evidence>
<dbReference type="OrthoDB" id="5326346at2759"/>
<dbReference type="Proteomes" id="UP000070501">
    <property type="component" value="Unassembled WGS sequence"/>
</dbReference>
<evidence type="ECO:0008006" key="4">
    <source>
        <dbReference type="Google" id="ProtNLM"/>
    </source>
</evidence>